<reference evidence="2 3" key="1">
    <citation type="submission" date="2014-12" db="EMBL/GenBank/DDBJ databases">
        <title>Frankia sp. BMG5.1 draft genome.</title>
        <authorList>
            <person name="Gtari M."/>
            <person name="Ghodhbane-Gtari F."/>
            <person name="Nouioui I."/>
            <person name="Ktari A."/>
            <person name="Hezbri K."/>
            <person name="Mimouni W."/>
            <person name="Sbissi I."/>
            <person name="Ayari A."/>
            <person name="Yamanaka T."/>
            <person name="Normand P."/>
            <person name="Tisa L.S."/>
            <person name="Boudabous A."/>
        </authorList>
    </citation>
    <scope>NUCLEOTIDE SEQUENCE [LARGE SCALE GENOMIC DNA]</scope>
    <source>
        <strain evidence="2 3">BMG5.1</strain>
    </source>
</reference>
<organism evidence="2 3">
    <name type="scientific">Protofrankia coriariae</name>
    <dbReference type="NCBI Taxonomy" id="1562887"/>
    <lineage>
        <taxon>Bacteria</taxon>
        <taxon>Bacillati</taxon>
        <taxon>Actinomycetota</taxon>
        <taxon>Actinomycetes</taxon>
        <taxon>Frankiales</taxon>
        <taxon>Frankiaceae</taxon>
        <taxon>Protofrankia</taxon>
    </lineage>
</organism>
<sequence length="72" mass="8053">MSIRWKMRDSALWPMRRTARGVSSSLPALRVRKPWRSSSFSICWRVRRSSTASRPSARATASGSTSSRDAPG</sequence>
<name>A0ABR5F8N9_9ACTN</name>
<feature type="region of interest" description="Disordered" evidence="1">
    <location>
        <begin position="48"/>
        <end position="72"/>
    </location>
</feature>
<accession>A0ABR5F8N9</accession>
<comment type="caution">
    <text evidence="2">The sequence shown here is derived from an EMBL/GenBank/DDBJ whole genome shotgun (WGS) entry which is preliminary data.</text>
</comment>
<protein>
    <recommendedName>
        <fullName evidence="4">Chromosomal replication initiator protein</fullName>
    </recommendedName>
</protein>
<feature type="compositionally biased region" description="Low complexity" evidence="1">
    <location>
        <begin position="49"/>
        <end position="72"/>
    </location>
</feature>
<dbReference type="EMBL" id="JWIO01000001">
    <property type="protein sequence ID" value="KLL13097.1"/>
    <property type="molecule type" value="Genomic_DNA"/>
</dbReference>
<evidence type="ECO:0000313" key="2">
    <source>
        <dbReference type="EMBL" id="KLL13097.1"/>
    </source>
</evidence>
<evidence type="ECO:0008006" key="4">
    <source>
        <dbReference type="Google" id="ProtNLM"/>
    </source>
</evidence>
<keyword evidence="3" id="KW-1185">Reference proteome</keyword>
<gene>
    <name evidence="2" type="ORF">FrCorBMG51_00835</name>
</gene>
<dbReference type="Proteomes" id="UP000035425">
    <property type="component" value="Unassembled WGS sequence"/>
</dbReference>
<evidence type="ECO:0000256" key="1">
    <source>
        <dbReference type="SAM" id="MobiDB-lite"/>
    </source>
</evidence>
<evidence type="ECO:0000313" key="3">
    <source>
        <dbReference type="Proteomes" id="UP000035425"/>
    </source>
</evidence>
<proteinExistence type="predicted"/>